<evidence type="ECO:0000313" key="4">
    <source>
        <dbReference type="Proteomes" id="UP000643207"/>
    </source>
</evidence>
<reference evidence="3 4" key="1">
    <citation type="submission" date="2021-01" db="EMBL/GenBank/DDBJ databases">
        <title>Piscinibacter sp. Jin2 Genome sequencing and assembly.</title>
        <authorList>
            <person name="Kim I."/>
        </authorList>
    </citation>
    <scope>NUCLEOTIDE SEQUENCE [LARGE SCALE GENOMIC DNA]</scope>
    <source>
        <strain evidence="3 4">Jin2</strain>
    </source>
</reference>
<sequence>MRSMDMNHRSIWRTGLAGLLAGLVLGGAAASAHAGGIITYGETSLGVNEEGHLNFFGEGPGGGLTYGVFRAGVGDAISPGCLCEGWGVSADTSGGSFSTWASIDNGGIGNISGGSFGVSGNQALSNVQSSVLPMDIRHNFGPSLAADVFQVSVTLTNTSATESLSNVTYRRSMDWDVPPSTFNEYVTHRGVEANLVSNGGNVLYASDNGFAYSSPLNPAGQILGGTVNTDFTDSGPADHGSVFDFSFGTLAPGESRSFNIFYGSAPDEAGALDRLNTLNADVYSLGQSFPNAESGEPATFLFAFGGVGGVAPGATEEVPVLPFVTGPGEFTFIDPTPRLWFDPPFAEGFEYEVIGGEFLEVMVPSAAFGFGPLDVLVGGMIVATLDPGENYLFGPGVTNFSIVGFTLDTAAPGFATAFPTFLDFTPGVTSMSMTAILSVPAVPEPSEWALMLAGLGVVAWSTRRRKPAVPA</sequence>
<keyword evidence="1" id="KW-0732">Signal</keyword>
<feature type="domain" description="Ice-binding protein C-terminal" evidence="2">
    <location>
        <begin position="441"/>
        <end position="465"/>
    </location>
</feature>
<accession>A0A9X0XD45</accession>
<dbReference type="EMBL" id="JAERRA010000001">
    <property type="protein sequence ID" value="MBL0719316.1"/>
    <property type="molecule type" value="Genomic_DNA"/>
</dbReference>
<organism evidence="3 4">
    <name type="scientific">Aquariibacter lacus</name>
    <dbReference type="NCBI Taxonomy" id="2801332"/>
    <lineage>
        <taxon>Bacteria</taxon>
        <taxon>Pseudomonadati</taxon>
        <taxon>Pseudomonadota</taxon>
        <taxon>Betaproteobacteria</taxon>
        <taxon>Burkholderiales</taxon>
        <taxon>Sphaerotilaceae</taxon>
        <taxon>Aquariibacter</taxon>
    </lineage>
</organism>
<gene>
    <name evidence="3" type="ORF">JI742_05365</name>
</gene>
<evidence type="ECO:0000313" key="3">
    <source>
        <dbReference type="EMBL" id="MBL0719316.1"/>
    </source>
</evidence>
<dbReference type="InterPro" id="IPR013424">
    <property type="entry name" value="Ice-binding_C"/>
</dbReference>
<proteinExistence type="predicted"/>
<name>A0A9X0XD45_9BURK</name>
<keyword evidence="4" id="KW-1185">Reference proteome</keyword>
<dbReference type="NCBIfam" id="TIGR02595">
    <property type="entry name" value="PEP_CTERM"/>
    <property type="match status" value="1"/>
</dbReference>
<evidence type="ECO:0000259" key="2">
    <source>
        <dbReference type="Pfam" id="PF07589"/>
    </source>
</evidence>
<evidence type="ECO:0000256" key="1">
    <source>
        <dbReference type="SAM" id="SignalP"/>
    </source>
</evidence>
<feature type="chain" id="PRO_5040824033" evidence="1">
    <location>
        <begin position="35"/>
        <end position="471"/>
    </location>
</feature>
<protein>
    <submittedName>
        <fullName evidence="3">PEP-CTERM sorting domain-containing protein</fullName>
    </submittedName>
</protein>
<dbReference type="Pfam" id="PF07589">
    <property type="entry name" value="PEP-CTERM"/>
    <property type="match status" value="1"/>
</dbReference>
<feature type="signal peptide" evidence="1">
    <location>
        <begin position="1"/>
        <end position="34"/>
    </location>
</feature>
<comment type="caution">
    <text evidence="3">The sequence shown here is derived from an EMBL/GenBank/DDBJ whole genome shotgun (WGS) entry which is preliminary data.</text>
</comment>
<dbReference type="Proteomes" id="UP000643207">
    <property type="component" value="Unassembled WGS sequence"/>
</dbReference>
<dbReference type="AlphaFoldDB" id="A0A9X0XD45"/>